<proteinExistence type="predicted"/>
<name>A0A833YZE2_9CHIR</name>
<gene>
    <name evidence="2" type="ORF">HJG60_008963</name>
</gene>
<comment type="caution">
    <text evidence="2">The sequence shown here is derived from an EMBL/GenBank/DDBJ whole genome shotgun (WGS) entry which is preliminary data.</text>
</comment>
<dbReference type="Proteomes" id="UP000664940">
    <property type="component" value="Unassembled WGS sequence"/>
</dbReference>
<feature type="region of interest" description="Disordered" evidence="1">
    <location>
        <begin position="68"/>
        <end position="88"/>
    </location>
</feature>
<feature type="region of interest" description="Disordered" evidence="1">
    <location>
        <begin position="1"/>
        <end position="26"/>
    </location>
</feature>
<dbReference type="AlphaFoldDB" id="A0A833YZE2"/>
<organism evidence="2 3">
    <name type="scientific">Phyllostomus discolor</name>
    <name type="common">pale spear-nosed bat</name>
    <dbReference type="NCBI Taxonomy" id="89673"/>
    <lineage>
        <taxon>Eukaryota</taxon>
        <taxon>Metazoa</taxon>
        <taxon>Chordata</taxon>
        <taxon>Craniata</taxon>
        <taxon>Vertebrata</taxon>
        <taxon>Euteleostomi</taxon>
        <taxon>Mammalia</taxon>
        <taxon>Eutheria</taxon>
        <taxon>Laurasiatheria</taxon>
        <taxon>Chiroptera</taxon>
        <taxon>Yangochiroptera</taxon>
        <taxon>Phyllostomidae</taxon>
        <taxon>Phyllostominae</taxon>
        <taxon>Phyllostomus</taxon>
    </lineage>
</organism>
<dbReference type="EMBL" id="JABVXQ010000013">
    <property type="protein sequence ID" value="KAF6081995.1"/>
    <property type="molecule type" value="Genomic_DNA"/>
</dbReference>
<feature type="compositionally biased region" description="Polar residues" evidence="1">
    <location>
        <begin position="1"/>
        <end position="17"/>
    </location>
</feature>
<evidence type="ECO:0000313" key="3">
    <source>
        <dbReference type="Proteomes" id="UP000664940"/>
    </source>
</evidence>
<protein>
    <submittedName>
        <fullName evidence="2">Uncharacterized protein</fullName>
    </submittedName>
</protein>
<reference evidence="2 3" key="1">
    <citation type="journal article" date="2020" name="Nature">
        <title>Six reference-quality genomes reveal evolution of bat adaptations.</title>
        <authorList>
            <person name="Jebb D."/>
            <person name="Huang Z."/>
            <person name="Pippel M."/>
            <person name="Hughes G.M."/>
            <person name="Lavrichenko K."/>
            <person name="Devanna P."/>
            <person name="Winkler S."/>
            <person name="Jermiin L.S."/>
            <person name="Skirmuntt E.C."/>
            <person name="Katzourakis A."/>
            <person name="Burkitt-Gray L."/>
            <person name="Ray D.A."/>
            <person name="Sullivan K.A.M."/>
            <person name="Roscito J.G."/>
            <person name="Kirilenko B.M."/>
            <person name="Davalos L.M."/>
            <person name="Corthals A.P."/>
            <person name="Power M.L."/>
            <person name="Jones G."/>
            <person name="Ransome R.D."/>
            <person name="Dechmann D.K.N."/>
            <person name="Locatelli A.G."/>
            <person name="Puechmaille S.J."/>
            <person name="Fedrigo O."/>
            <person name="Jarvis E.D."/>
            <person name="Hiller M."/>
            <person name="Vernes S.C."/>
            <person name="Myers E.W."/>
            <person name="Teeling E.C."/>
        </authorList>
    </citation>
    <scope>NUCLEOTIDE SEQUENCE [LARGE SCALE GENOMIC DNA]</scope>
    <source>
        <strain evidence="2">Bat1K_MPI-CBG_1</strain>
    </source>
</reference>
<feature type="region of interest" description="Disordered" evidence="1">
    <location>
        <begin position="169"/>
        <end position="188"/>
    </location>
</feature>
<sequence>MFKLSKNQFQCGSTTPKQLGDPPPHHTLQQVLGRDGYTEEAGAGRDALALPKASSAFRNHSSFLASAGTGDGGAGASPRTPASRGWAPGLRVASRCRTAVGPHPSVCPHATQWEGSAPQTARFIFWAPSGMSRSPYAVYLLGHVSTSAIHGSWETQALTWARCHRIERRSPRDGTAPGTGTRMGTHPFGVPIQPTEEAPFHSGSVASSGTLPSCPRLPRSLLSCRRPAL</sequence>
<evidence type="ECO:0000313" key="2">
    <source>
        <dbReference type="EMBL" id="KAF6081995.1"/>
    </source>
</evidence>
<accession>A0A833YZE2</accession>
<evidence type="ECO:0000256" key="1">
    <source>
        <dbReference type="SAM" id="MobiDB-lite"/>
    </source>
</evidence>